<dbReference type="OrthoDB" id="9783240at2"/>
<dbReference type="CDD" id="cd06268">
    <property type="entry name" value="PBP1_ABC_transporter_LIVBP-like"/>
    <property type="match status" value="1"/>
</dbReference>
<comment type="similarity">
    <text evidence="1">Belongs to the leucine-binding protein family.</text>
</comment>
<dbReference type="SUPFAM" id="SSF53822">
    <property type="entry name" value="Periplasmic binding protein-like I"/>
    <property type="match status" value="1"/>
</dbReference>
<evidence type="ECO:0000256" key="2">
    <source>
        <dbReference type="ARBA" id="ARBA00022729"/>
    </source>
</evidence>
<dbReference type="InterPro" id="IPR028081">
    <property type="entry name" value="Leu-bd"/>
</dbReference>
<dbReference type="Proteomes" id="UP000199228">
    <property type="component" value="Unassembled WGS sequence"/>
</dbReference>
<dbReference type="PANTHER" id="PTHR30483">
    <property type="entry name" value="LEUCINE-SPECIFIC-BINDING PROTEIN"/>
    <property type="match status" value="1"/>
</dbReference>
<dbReference type="Pfam" id="PF13458">
    <property type="entry name" value="Peripla_BP_6"/>
    <property type="match status" value="1"/>
</dbReference>
<dbReference type="RefSeq" id="WP_090171412.1">
    <property type="nucleotide sequence ID" value="NZ_FMXR01000004.1"/>
</dbReference>
<keyword evidence="5" id="KW-1185">Reference proteome</keyword>
<proteinExistence type="inferred from homology"/>
<gene>
    <name evidence="4" type="ORF">SAMN02910417_00287</name>
</gene>
<protein>
    <submittedName>
        <fullName evidence="4">Branched-chain amino acid transport system substrate-binding protein</fullName>
    </submittedName>
</protein>
<sequence>MVYSRKKRLTQSMIIVCLLFLLGIAALHSSRLSTNFANEILEDANGYVPIVFLCPQSGYYSYVGNDAAWAAQYAVDKLNEQGGINGNQIRLIIKDTESDPTLVLRYFQGASSVTPVVLGPVDAPESAIIADYLGTVKTTSIASYSYSEIRSLTSSYGISFMSDSENGELASVTNWIEDHPDIKRVVIFSNKGDDSKSETVTKLQKLLPELDVSAVDVIDISGERTNRLYQKTAIRALNAGVDGYISLLSDYDYSNILKELRLRGVTDGGTICASFSSFSAALLEDAGTSLDGTYIWSKYDYSYSGENWQKLVATYQQEHNGELPLRNVISDVYDSVLAIATCYRDLQIDGTLADASTRKAVKEWFYNSDVIHGIQGDFYWSQGEKIADYHYFIFDGATPTTIP</sequence>
<evidence type="ECO:0000256" key="1">
    <source>
        <dbReference type="ARBA" id="ARBA00010062"/>
    </source>
</evidence>
<dbReference type="EMBL" id="FMXR01000004">
    <property type="protein sequence ID" value="SDB03681.1"/>
    <property type="molecule type" value="Genomic_DNA"/>
</dbReference>
<dbReference type="InterPro" id="IPR051010">
    <property type="entry name" value="BCAA_transport"/>
</dbReference>
<organism evidence="4 5">
    <name type="scientific">Eubacterium oxidoreducens</name>
    <dbReference type="NCBI Taxonomy" id="1732"/>
    <lineage>
        <taxon>Bacteria</taxon>
        <taxon>Bacillati</taxon>
        <taxon>Bacillota</taxon>
        <taxon>Clostridia</taxon>
        <taxon>Eubacteriales</taxon>
        <taxon>Eubacteriaceae</taxon>
        <taxon>Eubacterium</taxon>
    </lineage>
</organism>
<evidence type="ECO:0000313" key="5">
    <source>
        <dbReference type="Proteomes" id="UP000199228"/>
    </source>
</evidence>
<dbReference type="Gene3D" id="3.40.50.2300">
    <property type="match status" value="2"/>
</dbReference>
<name>A0A1G6A5E7_EUBOX</name>
<dbReference type="AlphaFoldDB" id="A0A1G6A5E7"/>
<evidence type="ECO:0000259" key="3">
    <source>
        <dbReference type="Pfam" id="PF13458"/>
    </source>
</evidence>
<keyword evidence="2" id="KW-0732">Signal</keyword>
<accession>A0A1G6A5E7</accession>
<evidence type="ECO:0000313" key="4">
    <source>
        <dbReference type="EMBL" id="SDB03681.1"/>
    </source>
</evidence>
<dbReference type="InterPro" id="IPR028082">
    <property type="entry name" value="Peripla_BP_I"/>
</dbReference>
<dbReference type="STRING" id="1732.SAMN02910417_00287"/>
<reference evidence="4 5" key="1">
    <citation type="submission" date="2016-10" db="EMBL/GenBank/DDBJ databases">
        <authorList>
            <person name="de Groot N.N."/>
        </authorList>
    </citation>
    <scope>NUCLEOTIDE SEQUENCE [LARGE SCALE GENOMIC DNA]</scope>
    <source>
        <strain evidence="4 5">DSM 3217</strain>
    </source>
</reference>
<dbReference type="PANTHER" id="PTHR30483:SF6">
    <property type="entry name" value="PERIPLASMIC BINDING PROTEIN OF ABC TRANSPORTER FOR NATURAL AMINO ACIDS"/>
    <property type="match status" value="1"/>
</dbReference>
<feature type="domain" description="Leucine-binding protein" evidence="3">
    <location>
        <begin position="48"/>
        <end position="363"/>
    </location>
</feature>